<dbReference type="RefSeq" id="XP_043034758.1">
    <property type="nucleotide sequence ID" value="XM_043179567.1"/>
</dbReference>
<keyword evidence="2" id="KW-1185">Reference proteome</keyword>
<gene>
    <name evidence="1" type="ORF">BT62DRAFT_1080255</name>
</gene>
<evidence type="ECO:0000313" key="2">
    <source>
        <dbReference type="Proteomes" id="UP000812287"/>
    </source>
</evidence>
<proteinExistence type="predicted"/>
<reference evidence="1" key="1">
    <citation type="submission" date="2020-11" db="EMBL/GenBank/DDBJ databases">
        <title>Adaptations for nitrogen fixation in a non-lichenized fungal sporocarp promotes dispersal by wood-feeding termites.</title>
        <authorList>
            <consortium name="DOE Joint Genome Institute"/>
            <person name="Koch R.A."/>
            <person name="Yoon G."/>
            <person name="Arayal U."/>
            <person name="Lail K."/>
            <person name="Amirebrahimi M."/>
            <person name="Labutti K."/>
            <person name="Lipzen A."/>
            <person name="Riley R."/>
            <person name="Barry K."/>
            <person name="Henrissat B."/>
            <person name="Grigoriev I.V."/>
            <person name="Herr J.R."/>
            <person name="Aime M.C."/>
        </authorList>
    </citation>
    <scope>NUCLEOTIDE SEQUENCE</scope>
    <source>
        <strain evidence="1">MCA 3950</strain>
    </source>
</reference>
<evidence type="ECO:0000313" key="1">
    <source>
        <dbReference type="EMBL" id="KAG7441258.1"/>
    </source>
</evidence>
<organism evidence="1 2">
    <name type="scientific">Guyanagaster necrorhizus</name>
    <dbReference type="NCBI Taxonomy" id="856835"/>
    <lineage>
        <taxon>Eukaryota</taxon>
        <taxon>Fungi</taxon>
        <taxon>Dikarya</taxon>
        <taxon>Basidiomycota</taxon>
        <taxon>Agaricomycotina</taxon>
        <taxon>Agaricomycetes</taxon>
        <taxon>Agaricomycetidae</taxon>
        <taxon>Agaricales</taxon>
        <taxon>Marasmiineae</taxon>
        <taxon>Physalacriaceae</taxon>
        <taxon>Guyanagaster</taxon>
    </lineage>
</organism>
<name>A0A9P8AMH3_9AGAR</name>
<dbReference type="Proteomes" id="UP000812287">
    <property type="component" value="Unassembled WGS sequence"/>
</dbReference>
<dbReference type="EMBL" id="MU250562">
    <property type="protein sequence ID" value="KAG7441258.1"/>
    <property type="molecule type" value="Genomic_DNA"/>
</dbReference>
<sequence length="232" mass="25091">MDARHLQKSWNSEGDLLVGAALSTVAFTVTPGKSAETANVDLEQMGICVALCGRVNRRSPSALNASRGLHAEGLKVVLFGSVLGPGQVTDPNVSHTGFVDTHSDNLVYLSVEHGFGLDTRSAVTEALTISASVTDTTSSTYVVPSLRLQCVFYDLLRRIIQRRDQSHRRAAPAGRTCTATVIIEATCKTNFNDTLSTPKAYEFPTFRPYTGSIKHAGLTKCPSCYERVLKDL</sequence>
<protein>
    <submittedName>
        <fullName evidence="1">Uncharacterized protein</fullName>
    </submittedName>
</protein>
<accession>A0A9P8AMH3</accession>
<dbReference type="AlphaFoldDB" id="A0A9P8AMH3"/>
<dbReference type="GeneID" id="66101861"/>
<comment type="caution">
    <text evidence="1">The sequence shown here is derived from an EMBL/GenBank/DDBJ whole genome shotgun (WGS) entry which is preliminary data.</text>
</comment>